<evidence type="ECO:0000256" key="1">
    <source>
        <dbReference type="ARBA" id="ARBA00023125"/>
    </source>
</evidence>
<dbReference type="InterPro" id="IPR036910">
    <property type="entry name" value="HMG_box_dom_sf"/>
</dbReference>
<keyword evidence="8" id="KW-1185">Reference proteome</keyword>
<dbReference type="GO" id="GO:0003677">
    <property type="term" value="F:DNA binding"/>
    <property type="evidence" value="ECO:0007669"/>
    <property type="project" value="UniProtKB-UniRule"/>
</dbReference>
<dbReference type="InterPro" id="IPR051965">
    <property type="entry name" value="ChromReg_NeuronalGeneExpr"/>
</dbReference>
<keyword evidence="1 3" id="KW-0238">DNA-binding</keyword>
<evidence type="ECO:0000313" key="8">
    <source>
        <dbReference type="Proteomes" id="UP001519460"/>
    </source>
</evidence>
<name>A0ABD0JPV2_9CAEN</name>
<proteinExistence type="predicted"/>
<feature type="DNA-binding region" description="HMG box" evidence="3">
    <location>
        <begin position="97"/>
        <end position="165"/>
    </location>
</feature>
<dbReference type="SUPFAM" id="SSF47095">
    <property type="entry name" value="HMG-box"/>
    <property type="match status" value="1"/>
</dbReference>
<feature type="domain" description="HMG box" evidence="6">
    <location>
        <begin position="97"/>
        <end position="165"/>
    </location>
</feature>
<feature type="coiled-coil region" evidence="4">
    <location>
        <begin position="224"/>
        <end position="272"/>
    </location>
</feature>
<evidence type="ECO:0000259" key="6">
    <source>
        <dbReference type="PROSITE" id="PS50118"/>
    </source>
</evidence>
<evidence type="ECO:0000256" key="5">
    <source>
        <dbReference type="SAM" id="MobiDB-lite"/>
    </source>
</evidence>
<dbReference type="InterPro" id="IPR009071">
    <property type="entry name" value="HMG_box_dom"/>
</dbReference>
<organism evidence="7 8">
    <name type="scientific">Batillaria attramentaria</name>
    <dbReference type="NCBI Taxonomy" id="370345"/>
    <lineage>
        <taxon>Eukaryota</taxon>
        <taxon>Metazoa</taxon>
        <taxon>Spiralia</taxon>
        <taxon>Lophotrochozoa</taxon>
        <taxon>Mollusca</taxon>
        <taxon>Gastropoda</taxon>
        <taxon>Caenogastropoda</taxon>
        <taxon>Sorbeoconcha</taxon>
        <taxon>Cerithioidea</taxon>
        <taxon>Batillariidae</taxon>
        <taxon>Batillaria</taxon>
    </lineage>
</organism>
<dbReference type="PANTHER" id="PTHR46040">
    <property type="entry name" value="HIGH MOBILITY GROUP PROTEIN 2"/>
    <property type="match status" value="1"/>
</dbReference>
<keyword evidence="4" id="KW-0175">Coiled coil</keyword>
<dbReference type="SMART" id="SM00398">
    <property type="entry name" value="HMG"/>
    <property type="match status" value="1"/>
</dbReference>
<dbReference type="PROSITE" id="PS50118">
    <property type="entry name" value="HMG_BOX_2"/>
    <property type="match status" value="1"/>
</dbReference>
<feature type="coiled-coil region" evidence="4">
    <location>
        <begin position="140"/>
        <end position="167"/>
    </location>
</feature>
<gene>
    <name evidence="7" type="ORF">BaRGS_00031890</name>
</gene>
<feature type="compositionally biased region" description="Basic residues" evidence="5">
    <location>
        <begin position="77"/>
        <end position="90"/>
    </location>
</feature>
<dbReference type="Proteomes" id="UP001519460">
    <property type="component" value="Unassembled WGS sequence"/>
</dbReference>
<dbReference type="EMBL" id="JACVVK020000363">
    <property type="protein sequence ID" value="KAK7476887.1"/>
    <property type="molecule type" value="Genomic_DNA"/>
</dbReference>
<protein>
    <recommendedName>
        <fullName evidence="6">HMG box domain-containing protein</fullName>
    </recommendedName>
</protein>
<sequence length="385" mass="43250">MDLGPRASATMLSGMSGLSHFHNLDDDVSKESNDLTVDSGFTADAGFLSSGHSDLRPGMQSAGGMAENPDSSEPVKRKGGWTKGKKRKKGIKDINAPKQPLSGYLRFLTERREKIRQQNPNLSFTEISKQLGAEWSSLPQHEKQRYLDEAERDKERYNREMEAYQQTEAYRTFKKQFTGKSKEDETEAQQQQLNGTGLEVLNPDEDESGTFDIPIFTEEFLDHNKTRDSELRQLRKQTTELEEQNAILSKHIDNMKQAIERLEVDAIQQRSTNVALQGHLDSIRNTLTQRFASLPLPGSNEFPTLDTIDGYMSKVHSIIMDAPQQHEAFVATVLDIVSRLMRSCDPCDLAKQPGEGISLYSSTVVCDTVVPDSSTRTSLKLMCRA</sequence>
<dbReference type="Gene3D" id="1.10.30.10">
    <property type="entry name" value="High mobility group box domain"/>
    <property type="match status" value="1"/>
</dbReference>
<reference evidence="7 8" key="1">
    <citation type="journal article" date="2023" name="Sci. Data">
        <title>Genome assembly of the Korean intertidal mud-creeper Batillaria attramentaria.</title>
        <authorList>
            <person name="Patra A.K."/>
            <person name="Ho P.T."/>
            <person name="Jun S."/>
            <person name="Lee S.J."/>
            <person name="Kim Y."/>
            <person name="Won Y.J."/>
        </authorList>
    </citation>
    <scope>NUCLEOTIDE SEQUENCE [LARGE SCALE GENOMIC DNA]</scope>
    <source>
        <strain evidence="7">Wonlab-2016</strain>
    </source>
</reference>
<feature type="region of interest" description="Disordered" evidence="5">
    <location>
        <begin position="48"/>
        <end position="97"/>
    </location>
</feature>
<evidence type="ECO:0000256" key="3">
    <source>
        <dbReference type="PROSITE-ProRule" id="PRU00267"/>
    </source>
</evidence>
<evidence type="ECO:0000256" key="4">
    <source>
        <dbReference type="SAM" id="Coils"/>
    </source>
</evidence>
<dbReference type="PRINTS" id="PR00886">
    <property type="entry name" value="HIGHMOBLTY12"/>
</dbReference>
<dbReference type="Pfam" id="PF00505">
    <property type="entry name" value="HMG_box"/>
    <property type="match status" value="1"/>
</dbReference>
<comment type="caution">
    <text evidence="7">The sequence shown here is derived from an EMBL/GenBank/DDBJ whole genome shotgun (WGS) entry which is preliminary data.</text>
</comment>
<dbReference type="AlphaFoldDB" id="A0ABD0JPV2"/>
<dbReference type="GO" id="GO:0005634">
    <property type="term" value="C:nucleus"/>
    <property type="evidence" value="ECO:0007669"/>
    <property type="project" value="UniProtKB-UniRule"/>
</dbReference>
<evidence type="ECO:0000256" key="2">
    <source>
        <dbReference type="ARBA" id="ARBA00023242"/>
    </source>
</evidence>
<dbReference type="PANTHER" id="PTHR46040:SF3">
    <property type="entry name" value="HIGH MOBILITY GROUP PROTEIN 2"/>
    <property type="match status" value="1"/>
</dbReference>
<keyword evidence="2 3" id="KW-0539">Nucleus</keyword>
<dbReference type="CDD" id="cd21980">
    <property type="entry name" value="HMG-box_HMG20"/>
    <property type="match status" value="1"/>
</dbReference>
<accession>A0ABD0JPV2</accession>
<feature type="region of interest" description="Disordered" evidence="5">
    <location>
        <begin position="177"/>
        <end position="207"/>
    </location>
</feature>
<evidence type="ECO:0000313" key="7">
    <source>
        <dbReference type="EMBL" id="KAK7476887.1"/>
    </source>
</evidence>